<reference evidence="2 3" key="1">
    <citation type="submission" date="2015-06" db="EMBL/GenBank/DDBJ databases">
        <title>Talaromyces atroroseus IBT 11181 draft genome.</title>
        <authorList>
            <person name="Rasmussen K.B."/>
            <person name="Rasmussen S."/>
            <person name="Petersen B."/>
            <person name="Sicheritz-Ponten T."/>
            <person name="Mortensen U.H."/>
            <person name="Thrane U."/>
        </authorList>
    </citation>
    <scope>NUCLEOTIDE SEQUENCE [LARGE SCALE GENOMIC DNA]</scope>
    <source>
        <strain evidence="2 3">IBT 11181</strain>
    </source>
</reference>
<protein>
    <submittedName>
        <fullName evidence="2">Uncharacterized protein</fullName>
    </submittedName>
</protein>
<organism evidence="2 3">
    <name type="scientific">Talaromyces atroroseus</name>
    <dbReference type="NCBI Taxonomy" id="1441469"/>
    <lineage>
        <taxon>Eukaryota</taxon>
        <taxon>Fungi</taxon>
        <taxon>Dikarya</taxon>
        <taxon>Ascomycota</taxon>
        <taxon>Pezizomycotina</taxon>
        <taxon>Eurotiomycetes</taxon>
        <taxon>Eurotiomycetidae</taxon>
        <taxon>Eurotiales</taxon>
        <taxon>Trichocomaceae</taxon>
        <taxon>Talaromyces</taxon>
        <taxon>Talaromyces sect. Trachyspermi</taxon>
    </lineage>
</organism>
<accession>A0A225AHF1</accession>
<feature type="compositionally biased region" description="Low complexity" evidence="1">
    <location>
        <begin position="151"/>
        <end position="170"/>
    </location>
</feature>
<evidence type="ECO:0000256" key="1">
    <source>
        <dbReference type="SAM" id="MobiDB-lite"/>
    </source>
</evidence>
<dbReference type="Proteomes" id="UP000214365">
    <property type="component" value="Unassembled WGS sequence"/>
</dbReference>
<feature type="region of interest" description="Disordered" evidence="1">
    <location>
        <begin position="146"/>
        <end position="170"/>
    </location>
</feature>
<dbReference type="GeneID" id="31006747"/>
<evidence type="ECO:0000313" key="3">
    <source>
        <dbReference type="Proteomes" id="UP000214365"/>
    </source>
</evidence>
<gene>
    <name evidence="2" type="ORF">UA08_06991</name>
</gene>
<comment type="caution">
    <text evidence="2">The sequence shown here is derived from an EMBL/GenBank/DDBJ whole genome shotgun (WGS) entry which is preliminary data.</text>
</comment>
<evidence type="ECO:0000313" key="2">
    <source>
        <dbReference type="EMBL" id="OKL57604.1"/>
    </source>
</evidence>
<dbReference type="EMBL" id="LFMY01000011">
    <property type="protein sequence ID" value="OKL57604.1"/>
    <property type="molecule type" value="Genomic_DNA"/>
</dbReference>
<dbReference type="OrthoDB" id="3880384at2759"/>
<sequence>MAPNIFICLRNIICPLYWFEKGTRVDGHPTKDEHWESPVPGTYRYVPDRGWHLIRQDGAEEDEQQPRPVVYCRIVHQYLFSSDMEQRCRYHRVQLREGEEPQRCLFFRLEDGFTWVIGWDSRGKFIPGPYRKWCYDKEAQIMRRMTSYEDSSASSSPMTSPMASRTSSVA</sequence>
<dbReference type="AlphaFoldDB" id="A0A225AHF1"/>
<keyword evidence="3" id="KW-1185">Reference proteome</keyword>
<name>A0A225AHF1_TALAT</name>
<dbReference type="RefSeq" id="XP_020117725.1">
    <property type="nucleotide sequence ID" value="XM_020261883.1"/>
</dbReference>
<proteinExistence type="predicted"/>